<comment type="caution">
    <text evidence="5">The sequence shown here is derived from an EMBL/GenBank/DDBJ whole genome shotgun (WGS) entry which is preliminary data.</text>
</comment>
<reference evidence="5 6" key="1">
    <citation type="submission" date="2023-08" db="EMBL/GenBank/DDBJ databases">
        <title>Black Yeasts Isolated from many extreme environments.</title>
        <authorList>
            <person name="Coleine C."/>
            <person name="Stajich J.E."/>
            <person name="Selbmann L."/>
        </authorList>
    </citation>
    <scope>NUCLEOTIDE SEQUENCE [LARGE SCALE GENOMIC DNA]</scope>
    <source>
        <strain evidence="5 6">CCFEE 5885</strain>
    </source>
</reference>
<dbReference type="InterPro" id="IPR036047">
    <property type="entry name" value="F-box-like_dom_sf"/>
</dbReference>
<proteinExistence type="predicted"/>
<dbReference type="EMBL" id="JAVRRG010000004">
    <property type="protein sequence ID" value="KAK5101561.1"/>
    <property type="molecule type" value="Genomic_DNA"/>
</dbReference>
<dbReference type="PANTHER" id="PTHR10706:SF130">
    <property type="entry name" value="F-BOX ONLY PROTEIN 31"/>
    <property type="match status" value="1"/>
</dbReference>
<evidence type="ECO:0000313" key="6">
    <source>
        <dbReference type="Proteomes" id="UP001345013"/>
    </source>
</evidence>
<evidence type="ECO:0000256" key="1">
    <source>
        <dbReference type="ARBA" id="ARBA00004906"/>
    </source>
</evidence>
<dbReference type="InterPro" id="IPR001810">
    <property type="entry name" value="F-box_dom"/>
</dbReference>
<dbReference type="InterPro" id="IPR045048">
    <property type="entry name" value="FBXO31/39"/>
</dbReference>
<feature type="region of interest" description="Disordered" evidence="3">
    <location>
        <begin position="234"/>
        <end position="279"/>
    </location>
</feature>
<evidence type="ECO:0000256" key="3">
    <source>
        <dbReference type="SAM" id="MobiDB-lite"/>
    </source>
</evidence>
<dbReference type="PROSITE" id="PS50181">
    <property type="entry name" value="FBOX"/>
    <property type="match status" value="1"/>
</dbReference>
<feature type="compositionally biased region" description="Low complexity" evidence="3">
    <location>
        <begin position="261"/>
        <end position="273"/>
    </location>
</feature>
<accession>A0ABR0KNP1</accession>
<dbReference type="Pfam" id="PF12014">
    <property type="entry name" value="Cyclin_D1_bind"/>
    <property type="match status" value="1"/>
</dbReference>
<protein>
    <recommendedName>
        <fullName evidence="4">F-box domain-containing protein</fullName>
    </recommendedName>
</protein>
<sequence length="557" mass="62520">MGFFDWRSSSVPPNTSRPSPELSSTSSDSKVGLHNPDRPTTPSIFKLPPEIVQFILSFLDVQHLQSVYRTCHEFKAHIEDDQLWLPLLKASLPDHDIPQTPSPALSYRQLYLSQHPYWFLPRQRIWFSDDAYNGKLIVAKFNPTTGTISGYRLAAERPEAQPQTWIVKPSVIIHHVNPRVYVSTDDPVLSLTYSNDLFYSNGSASRSWDPGSEVRMRVGRPEQKINASLMLSKDLPDSTANTPNVVVWPPRTIPDMPRTRSSTGNNSSNSFMSKGHKPTTLDEISKTTFRLRTWSHFTQGMLNLGVRIGEEVSTWSTLDPTLYTPTRQKPYQGLYVGDYAAHGCEFLLVLQTEQAPRYQRQFLNADNDGGDDEGGTARRRNYISAVLAALRERQFMDEDEAGMDHGYGSEDGAAGQLHARQTIDGAHARFPTPGSVTPNVEDPEGNIHKGAIEAIKITGDVNVPRGEHTFIADDIGPDGTIRIAHEPPFRGARVVKSRGHVAARGFRDDEFIPSQLFLISPDLMAQYWLPFGHISFYKRIDVKELLRGTVVQRRASE</sequence>
<dbReference type="Pfam" id="PF12937">
    <property type="entry name" value="F-box-like"/>
    <property type="match status" value="1"/>
</dbReference>
<evidence type="ECO:0000256" key="2">
    <source>
        <dbReference type="ARBA" id="ARBA00022786"/>
    </source>
</evidence>
<feature type="region of interest" description="Disordered" evidence="3">
    <location>
        <begin position="1"/>
        <end position="44"/>
    </location>
</feature>
<gene>
    <name evidence="5" type="ORF">LTR24_000617</name>
</gene>
<dbReference type="Gene3D" id="1.20.1280.50">
    <property type="match status" value="1"/>
</dbReference>
<name>A0ABR0KNP1_9EURO</name>
<organism evidence="5 6">
    <name type="scientific">Lithohypha guttulata</name>
    <dbReference type="NCBI Taxonomy" id="1690604"/>
    <lineage>
        <taxon>Eukaryota</taxon>
        <taxon>Fungi</taxon>
        <taxon>Dikarya</taxon>
        <taxon>Ascomycota</taxon>
        <taxon>Pezizomycotina</taxon>
        <taxon>Eurotiomycetes</taxon>
        <taxon>Chaetothyriomycetidae</taxon>
        <taxon>Chaetothyriales</taxon>
        <taxon>Trichomeriaceae</taxon>
        <taxon>Lithohypha</taxon>
    </lineage>
</organism>
<dbReference type="SUPFAM" id="SSF81383">
    <property type="entry name" value="F-box domain"/>
    <property type="match status" value="1"/>
</dbReference>
<keyword evidence="2" id="KW-0833">Ubl conjugation pathway</keyword>
<feature type="domain" description="F-box" evidence="4">
    <location>
        <begin position="41"/>
        <end position="87"/>
    </location>
</feature>
<keyword evidence="6" id="KW-1185">Reference proteome</keyword>
<dbReference type="PANTHER" id="PTHR10706">
    <property type="entry name" value="F-BOX FAMILY PROTEIN"/>
    <property type="match status" value="1"/>
</dbReference>
<comment type="pathway">
    <text evidence="1">Protein modification; protein ubiquitination.</text>
</comment>
<evidence type="ECO:0000313" key="5">
    <source>
        <dbReference type="EMBL" id="KAK5101561.1"/>
    </source>
</evidence>
<feature type="compositionally biased region" description="Low complexity" evidence="3">
    <location>
        <begin position="16"/>
        <end position="29"/>
    </location>
</feature>
<evidence type="ECO:0000259" key="4">
    <source>
        <dbReference type="PROSITE" id="PS50181"/>
    </source>
</evidence>
<dbReference type="Proteomes" id="UP001345013">
    <property type="component" value="Unassembled WGS sequence"/>
</dbReference>